<dbReference type="OrthoDB" id="1892195at2759"/>
<dbReference type="GO" id="GO:0080188">
    <property type="term" value="P:gene silencing by siRNA-directed DNA methylation"/>
    <property type="evidence" value="ECO:0007669"/>
    <property type="project" value="InterPro"/>
</dbReference>
<evidence type="ECO:0000313" key="2">
    <source>
        <dbReference type="EMBL" id="OEL26583.1"/>
    </source>
</evidence>
<evidence type="ECO:0000259" key="1">
    <source>
        <dbReference type="Pfam" id="PF03469"/>
    </source>
</evidence>
<evidence type="ECO:0000313" key="3">
    <source>
        <dbReference type="Proteomes" id="UP000095767"/>
    </source>
</evidence>
<dbReference type="STRING" id="888268.A0A1E5VN74"/>
<sequence>MAAMEQQKFYEKMLKNLEKQKKLELEIQQLQGKWEVMKHMPGKEDSESKKIKELSEVLQDKYDEMEAMESLNMALLIKERKINDELQDARKELLSGFKVLAFDQANIGIKRMGELDLKALRLTCRKRLLEENAEVTSALLCSKWEEEIRNPNWHPFQEVILEDAKLQELKQEHGEEICALVTKALVELKEYAPSGRYPVAELWNKKNGRKATLREVVKHVMKQLGTL</sequence>
<reference evidence="2 3" key="1">
    <citation type="submission" date="2016-09" db="EMBL/GenBank/DDBJ databases">
        <title>The draft genome of Dichanthelium oligosanthes: A C3 panicoid grass species.</title>
        <authorList>
            <person name="Studer A.J."/>
            <person name="Schnable J.C."/>
            <person name="Brutnell T.P."/>
        </authorList>
    </citation>
    <scope>NUCLEOTIDE SEQUENCE [LARGE SCALE GENOMIC DNA]</scope>
    <source>
        <strain evidence="3">cv. Kellogg 1175</strain>
        <tissue evidence="2">Leaf</tissue>
    </source>
</reference>
<keyword evidence="3" id="KW-1185">Reference proteome</keyword>
<protein>
    <submittedName>
        <fullName evidence="2">Factor of DNA methylation 1</fullName>
    </submittedName>
</protein>
<dbReference type="InterPro" id="IPR005379">
    <property type="entry name" value="FDM1-5/IDN2_XH"/>
</dbReference>
<dbReference type="PANTHER" id="PTHR21596">
    <property type="entry name" value="RIBONUCLEASE P SUBUNIT P38"/>
    <property type="match status" value="1"/>
</dbReference>
<organism evidence="2 3">
    <name type="scientific">Dichanthelium oligosanthes</name>
    <dbReference type="NCBI Taxonomy" id="888268"/>
    <lineage>
        <taxon>Eukaryota</taxon>
        <taxon>Viridiplantae</taxon>
        <taxon>Streptophyta</taxon>
        <taxon>Embryophyta</taxon>
        <taxon>Tracheophyta</taxon>
        <taxon>Spermatophyta</taxon>
        <taxon>Magnoliopsida</taxon>
        <taxon>Liliopsida</taxon>
        <taxon>Poales</taxon>
        <taxon>Poaceae</taxon>
        <taxon>PACMAD clade</taxon>
        <taxon>Panicoideae</taxon>
        <taxon>Panicodae</taxon>
        <taxon>Paniceae</taxon>
        <taxon>Dichantheliinae</taxon>
        <taxon>Dichanthelium</taxon>
    </lineage>
</organism>
<comment type="caution">
    <text evidence="2">The sequence shown here is derived from an EMBL/GenBank/DDBJ whole genome shotgun (WGS) entry which is preliminary data.</text>
</comment>
<dbReference type="Proteomes" id="UP000095767">
    <property type="component" value="Unassembled WGS sequence"/>
</dbReference>
<dbReference type="InterPro" id="IPR045177">
    <property type="entry name" value="FDM1-5/IDN2"/>
</dbReference>
<proteinExistence type="predicted"/>
<dbReference type="AlphaFoldDB" id="A0A1E5VN74"/>
<dbReference type="EMBL" id="LWDX02034396">
    <property type="protein sequence ID" value="OEL26583.1"/>
    <property type="molecule type" value="Genomic_DNA"/>
</dbReference>
<gene>
    <name evidence="2" type="ORF">BAE44_0012397</name>
</gene>
<dbReference type="Pfam" id="PF03469">
    <property type="entry name" value="XH"/>
    <property type="match status" value="1"/>
</dbReference>
<feature type="domain" description="Factor of DNA methylation 1-5/IDN2" evidence="1">
    <location>
        <begin position="110"/>
        <end position="225"/>
    </location>
</feature>
<name>A0A1E5VN74_9POAL</name>
<dbReference type="PANTHER" id="PTHR21596:SF3">
    <property type="entry name" value="FACTOR OF DNA METHYLATION 1-RELATED"/>
    <property type="match status" value="1"/>
</dbReference>
<accession>A0A1E5VN74</accession>